<keyword evidence="2" id="KW-1185">Reference proteome</keyword>
<dbReference type="EMBL" id="JBHFFA010000002">
    <property type="protein sequence ID" value="KAL2642640.1"/>
    <property type="molecule type" value="Genomic_DNA"/>
</dbReference>
<dbReference type="Proteomes" id="UP001605036">
    <property type="component" value="Unassembled WGS sequence"/>
</dbReference>
<accession>A0ABD1Z4J9</accession>
<name>A0ABD1Z4J9_9MARC</name>
<gene>
    <name evidence="1" type="ORF">R1flu_010227</name>
</gene>
<evidence type="ECO:0000313" key="1">
    <source>
        <dbReference type="EMBL" id="KAL2642640.1"/>
    </source>
</evidence>
<proteinExistence type="predicted"/>
<dbReference type="AlphaFoldDB" id="A0ABD1Z4J9"/>
<organism evidence="1 2">
    <name type="scientific">Riccia fluitans</name>
    <dbReference type="NCBI Taxonomy" id="41844"/>
    <lineage>
        <taxon>Eukaryota</taxon>
        <taxon>Viridiplantae</taxon>
        <taxon>Streptophyta</taxon>
        <taxon>Embryophyta</taxon>
        <taxon>Marchantiophyta</taxon>
        <taxon>Marchantiopsida</taxon>
        <taxon>Marchantiidae</taxon>
        <taxon>Marchantiales</taxon>
        <taxon>Ricciaceae</taxon>
        <taxon>Riccia</taxon>
    </lineage>
</organism>
<comment type="caution">
    <text evidence="1">The sequence shown here is derived from an EMBL/GenBank/DDBJ whole genome shotgun (WGS) entry which is preliminary data.</text>
</comment>
<protein>
    <submittedName>
        <fullName evidence="1">Uncharacterized protein</fullName>
    </submittedName>
</protein>
<sequence>MGAGKCIASTLGMLRGRRLPLLLPRNTAAVVKSGERKLRSLQIEWTSIRANYLTMFLSASTPTLQSEEERAGSSVVVKTVAGAAARTKFTSGRGSAMLKFICSQLPHATFLQGHDLTRHAMSDLDAALDAETDG</sequence>
<evidence type="ECO:0000313" key="2">
    <source>
        <dbReference type="Proteomes" id="UP001605036"/>
    </source>
</evidence>
<reference evidence="1 2" key="1">
    <citation type="submission" date="2024-09" db="EMBL/GenBank/DDBJ databases">
        <title>Chromosome-scale assembly of Riccia fluitans.</title>
        <authorList>
            <person name="Paukszto L."/>
            <person name="Sawicki J."/>
            <person name="Karawczyk K."/>
            <person name="Piernik-Szablinska J."/>
            <person name="Szczecinska M."/>
            <person name="Mazdziarz M."/>
        </authorList>
    </citation>
    <scope>NUCLEOTIDE SEQUENCE [LARGE SCALE GENOMIC DNA]</scope>
    <source>
        <strain evidence="1">Rf_01</strain>
        <tissue evidence="1">Aerial parts of the thallus</tissue>
    </source>
</reference>